<sequence length="202" mass="21925">MSFIKLKKCTNVLFSVIMTMSFAATFPALAATEDGDLEGEKLAQLLQDAGVSCSAERKFDCTAGDLATGDYYDVAIHSDCKIAPYYGGVFEKPVVLRKRVATTGYKESGEAEALAKGQLVCIKATAKSGSSDAEYFVMALPSQESEKCDSSDTSCRAPTMPPEPYQTMMKDCRYVENQGYKSCPQGWVHADAIEPYPMGLPE</sequence>
<keyword evidence="1" id="KW-0732">Signal</keyword>
<dbReference type="EMBL" id="JAVDQT010000007">
    <property type="protein sequence ID" value="MDR6433928.1"/>
    <property type="molecule type" value="Genomic_DNA"/>
</dbReference>
<evidence type="ECO:0000256" key="1">
    <source>
        <dbReference type="SAM" id="SignalP"/>
    </source>
</evidence>
<feature type="chain" id="PRO_5045803297" evidence="1">
    <location>
        <begin position="31"/>
        <end position="202"/>
    </location>
</feature>
<protein>
    <submittedName>
        <fullName evidence="2">Uncharacterized protein</fullName>
    </submittedName>
</protein>
<comment type="caution">
    <text evidence="2">The sequence shown here is derived from an EMBL/GenBank/DDBJ whole genome shotgun (WGS) entry which is preliminary data.</text>
</comment>
<dbReference type="RefSeq" id="WP_310015122.1">
    <property type="nucleotide sequence ID" value="NZ_JAVDQT010000007.1"/>
</dbReference>
<name>A0ABU1MD10_9HYPH</name>
<evidence type="ECO:0000313" key="2">
    <source>
        <dbReference type="EMBL" id="MDR6433928.1"/>
    </source>
</evidence>
<gene>
    <name evidence="2" type="ORF">J2782_003674</name>
</gene>
<dbReference type="Proteomes" id="UP001184614">
    <property type="component" value="Unassembled WGS sequence"/>
</dbReference>
<accession>A0ABU1MD10</accession>
<proteinExistence type="predicted"/>
<reference evidence="2 3" key="1">
    <citation type="submission" date="2023-07" db="EMBL/GenBank/DDBJ databases">
        <title>Sorghum-associated microbial communities from plants grown in Nebraska, USA.</title>
        <authorList>
            <person name="Schachtman D."/>
        </authorList>
    </citation>
    <scope>NUCLEOTIDE SEQUENCE [LARGE SCALE GENOMIC DNA]</scope>
    <source>
        <strain evidence="2 3">DS1730</strain>
    </source>
</reference>
<keyword evidence="3" id="KW-1185">Reference proteome</keyword>
<organism evidence="2 3">
    <name type="scientific">Brucella pseudogrignonensis</name>
    <dbReference type="NCBI Taxonomy" id="419475"/>
    <lineage>
        <taxon>Bacteria</taxon>
        <taxon>Pseudomonadati</taxon>
        <taxon>Pseudomonadota</taxon>
        <taxon>Alphaproteobacteria</taxon>
        <taxon>Hyphomicrobiales</taxon>
        <taxon>Brucellaceae</taxon>
        <taxon>Brucella/Ochrobactrum group</taxon>
        <taxon>Brucella</taxon>
    </lineage>
</organism>
<evidence type="ECO:0000313" key="3">
    <source>
        <dbReference type="Proteomes" id="UP001184614"/>
    </source>
</evidence>
<feature type="signal peptide" evidence="1">
    <location>
        <begin position="1"/>
        <end position="30"/>
    </location>
</feature>